<dbReference type="OrthoDB" id="9796039at2"/>
<dbReference type="EMBL" id="SRLA01000002">
    <property type="protein sequence ID" value="TGE08596.1"/>
    <property type="molecule type" value="Genomic_DNA"/>
</dbReference>
<dbReference type="Proteomes" id="UP000298337">
    <property type="component" value="Unassembled WGS sequence"/>
</dbReference>
<protein>
    <submittedName>
        <fullName evidence="6">Putative metal-dependent hydrolase</fullName>
    </submittedName>
</protein>
<dbReference type="Gene3D" id="1.20.120.450">
    <property type="entry name" value="dinb family like domain"/>
    <property type="match status" value="1"/>
</dbReference>
<dbReference type="InterPro" id="IPR023774">
    <property type="entry name" value="Put_metal_dep_hydrolase_YfiT"/>
</dbReference>
<accession>A0A4Z0PAY9</accession>
<reference evidence="6 7" key="1">
    <citation type="submission" date="2019-04" db="EMBL/GenBank/DDBJ databases">
        <authorList>
            <person name="Feng G."/>
            <person name="Zhang J."/>
            <person name="Zhu H."/>
        </authorList>
    </citation>
    <scope>NUCLEOTIDE SEQUENCE [LARGE SCALE GENOMIC DNA]</scope>
    <source>
        <strain evidence="6 7">92R-1</strain>
    </source>
</reference>
<gene>
    <name evidence="6" type="ORF">EU556_12925</name>
</gene>
<dbReference type="HAMAP" id="MF_01256">
    <property type="entry name" value="YfiT_hydrol"/>
    <property type="match status" value="1"/>
</dbReference>
<comment type="caution">
    <text evidence="6">The sequence shown here is derived from an EMBL/GenBank/DDBJ whole genome shotgun (WGS) entry which is preliminary data.</text>
</comment>
<keyword evidence="1" id="KW-0963">Cytoplasm</keyword>
<dbReference type="GO" id="GO:0016787">
    <property type="term" value="F:hydrolase activity"/>
    <property type="evidence" value="ECO:0007669"/>
    <property type="project" value="UniProtKB-KW"/>
</dbReference>
<dbReference type="RefSeq" id="WP_135434505.1">
    <property type="nucleotide sequence ID" value="NZ_SRLA01000002.1"/>
</dbReference>
<evidence type="ECO:0000256" key="4">
    <source>
        <dbReference type="ARBA" id="ARBA00022833"/>
    </source>
</evidence>
<keyword evidence="3 6" id="KW-0378">Hydrolase</keyword>
<proteinExistence type="inferred from homology"/>
<dbReference type="AlphaFoldDB" id="A0A4Z0PAY9"/>
<evidence type="ECO:0000313" key="7">
    <source>
        <dbReference type="Proteomes" id="UP000298337"/>
    </source>
</evidence>
<name>A0A4Z0PAY9_9BACT</name>
<sequence length="183" mass="20867">MEPTAAPDLRFPIGHPVLPDEPLDRGAHTAYIAQIALLPDQVRAAVTGLTPAQLDTPYRPGGWTVRQVIHHLPDSHMNSYTRFKLALTEEVPTICPYEEQLWAELPDSQATPVAVSLALLEALHIRWTFLLRNLTDAQWQRTFYHPGSKRTFTLDQALVLYAWHGRHHLAHIGNLVHREGWRR</sequence>
<keyword evidence="2" id="KW-0479">Metal-binding</keyword>
<dbReference type="InterPro" id="IPR024775">
    <property type="entry name" value="DinB-like"/>
</dbReference>
<evidence type="ECO:0000259" key="5">
    <source>
        <dbReference type="Pfam" id="PF12867"/>
    </source>
</evidence>
<dbReference type="InterPro" id="IPR034660">
    <property type="entry name" value="DinB/YfiT-like"/>
</dbReference>
<organism evidence="6 7">
    <name type="scientific">Hymenobacter fodinae</name>
    <dbReference type="NCBI Taxonomy" id="2510796"/>
    <lineage>
        <taxon>Bacteria</taxon>
        <taxon>Pseudomonadati</taxon>
        <taxon>Bacteroidota</taxon>
        <taxon>Cytophagia</taxon>
        <taxon>Cytophagales</taxon>
        <taxon>Hymenobacteraceae</taxon>
        <taxon>Hymenobacter</taxon>
    </lineage>
</organism>
<evidence type="ECO:0000256" key="1">
    <source>
        <dbReference type="ARBA" id="ARBA00022490"/>
    </source>
</evidence>
<dbReference type="GO" id="GO:0046872">
    <property type="term" value="F:metal ion binding"/>
    <property type="evidence" value="ECO:0007669"/>
    <property type="project" value="UniProtKB-KW"/>
</dbReference>
<dbReference type="NCBIfam" id="NF009807">
    <property type="entry name" value="PRK13291.1"/>
    <property type="match status" value="1"/>
</dbReference>
<dbReference type="Pfam" id="PF12867">
    <property type="entry name" value="DinB_2"/>
    <property type="match status" value="1"/>
</dbReference>
<feature type="domain" description="DinB-like" evidence="5">
    <location>
        <begin position="38"/>
        <end position="172"/>
    </location>
</feature>
<evidence type="ECO:0000313" key="6">
    <source>
        <dbReference type="EMBL" id="TGE08596.1"/>
    </source>
</evidence>
<keyword evidence="4" id="KW-0862">Zinc</keyword>
<evidence type="ECO:0000256" key="3">
    <source>
        <dbReference type="ARBA" id="ARBA00022801"/>
    </source>
</evidence>
<dbReference type="SUPFAM" id="SSF109854">
    <property type="entry name" value="DinB/YfiT-like putative metalloenzymes"/>
    <property type="match status" value="1"/>
</dbReference>
<evidence type="ECO:0000256" key="2">
    <source>
        <dbReference type="ARBA" id="ARBA00022723"/>
    </source>
</evidence>
<keyword evidence="7" id="KW-1185">Reference proteome</keyword>